<dbReference type="Gene3D" id="3.50.50.60">
    <property type="entry name" value="FAD/NAD(P)-binding domain"/>
    <property type="match status" value="1"/>
</dbReference>
<evidence type="ECO:0000256" key="5">
    <source>
        <dbReference type="ARBA" id="ARBA00022630"/>
    </source>
</evidence>
<dbReference type="InterPro" id="IPR027477">
    <property type="entry name" value="Succ_DH/fumarate_Rdtase_cat_sf"/>
</dbReference>
<keyword evidence="7" id="KW-0560">Oxidoreductase</keyword>
<gene>
    <name evidence="11" type="ORF">H8S62_03080</name>
</gene>
<evidence type="ECO:0000256" key="8">
    <source>
        <dbReference type="ARBA" id="ARBA00049922"/>
    </source>
</evidence>
<dbReference type="Gene3D" id="3.90.700.10">
    <property type="entry name" value="Succinate dehydrogenase/fumarate reductase flavoprotein, catalytic domain"/>
    <property type="match status" value="1"/>
</dbReference>
<feature type="signal peptide" evidence="9">
    <location>
        <begin position="1"/>
        <end position="21"/>
    </location>
</feature>
<dbReference type="PROSITE" id="PS51257">
    <property type="entry name" value="PROKAR_LIPOPROTEIN"/>
    <property type="match status" value="1"/>
</dbReference>
<evidence type="ECO:0000313" key="11">
    <source>
        <dbReference type="EMBL" id="MBC5735998.1"/>
    </source>
</evidence>
<keyword evidence="5" id="KW-0285">Flavoprotein</keyword>
<dbReference type="EC" id="1.3.99.33" evidence="3"/>
<keyword evidence="12" id="KW-1185">Reference proteome</keyword>
<comment type="catalytic activity">
    <reaction evidence="8">
        <text>dihydrourocanate + A = urocanate + AH2</text>
        <dbReference type="Rhea" id="RHEA:36059"/>
        <dbReference type="ChEBI" id="CHEBI:13193"/>
        <dbReference type="ChEBI" id="CHEBI:17499"/>
        <dbReference type="ChEBI" id="CHEBI:27247"/>
        <dbReference type="ChEBI" id="CHEBI:72991"/>
        <dbReference type="EC" id="1.3.99.33"/>
    </reaction>
</comment>
<dbReference type="InterPro" id="IPR050315">
    <property type="entry name" value="FAD-oxidoreductase_2"/>
</dbReference>
<dbReference type="PRINTS" id="PR00368">
    <property type="entry name" value="FADPNR"/>
</dbReference>
<accession>A0A8J6JH42</accession>
<evidence type="ECO:0000256" key="9">
    <source>
        <dbReference type="SAM" id="SignalP"/>
    </source>
</evidence>
<dbReference type="EMBL" id="JACOPQ010000002">
    <property type="protein sequence ID" value="MBC5735998.1"/>
    <property type="molecule type" value="Genomic_DNA"/>
</dbReference>
<dbReference type="GO" id="GO:0033765">
    <property type="term" value="F:steroid dehydrogenase activity, acting on the CH-CH group of donors"/>
    <property type="evidence" value="ECO:0007669"/>
    <property type="project" value="UniProtKB-ARBA"/>
</dbReference>
<comment type="caution">
    <text evidence="11">The sequence shown here is derived from an EMBL/GenBank/DDBJ whole genome shotgun (WGS) entry which is preliminary data.</text>
</comment>
<comment type="cofactor">
    <cofactor evidence="2">
        <name>FAD</name>
        <dbReference type="ChEBI" id="CHEBI:57692"/>
    </cofactor>
</comment>
<feature type="chain" id="PRO_5035162944" description="Urocanate reductase" evidence="9">
    <location>
        <begin position="22"/>
        <end position="702"/>
    </location>
</feature>
<dbReference type="RefSeq" id="WP_186918426.1">
    <property type="nucleotide sequence ID" value="NZ_JACOPQ010000002.1"/>
</dbReference>
<dbReference type="AlphaFoldDB" id="A0A8J6JH42"/>
<dbReference type="InterPro" id="IPR003953">
    <property type="entry name" value="FAD-dep_OxRdtase_2_FAD-bd"/>
</dbReference>
<evidence type="ECO:0000256" key="2">
    <source>
        <dbReference type="ARBA" id="ARBA00001974"/>
    </source>
</evidence>
<dbReference type="Pfam" id="PF00890">
    <property type="entry name" value="FAD_binding_2"/>
    <property type="match status" value="1"/>
</dbReference>
<proteinExistence type="predicted"/>
<keyword evidence="9" id="KW-0732">Signal</keyword>
<name>A0A8J6JH42_9FIRM</name>
<sequence>MKHTKKLLSLALAGAMVLSLAACGGDDTKPSETPSQTPAAEAVYKAGTYTAESLGMNGPVKVEVTVSGTAITDIQIDASVETESIGGVAADPMKTKILDAQSTEVDTESGATLTCNAIKAAVQKCLDEAMGKEAPEAAGYQAGTYEASVKGHNGEMTVAVTFDDASITDVQVKDHTETYGLGYGLKTSPVETMGPAIVEAQSLAVDSVTSATVTSNAIKQAVAECVTKAGGDAEALKSAVVEKSAPADETFDVDVVVVGAGAAGLSAAVTAREAGANVLVLEKTGVTGGSTTRSGGKILGAGTSTQEAQNFTDTPDMMYDFLMSYDRDGIMNEDLVRTFCDASAENIQWLVDRGVQIQDVEPIHSSLTPWRVHNVKGGGGQTSGHGGQFCVPLTKTYEDAGGQILYNCPATELITDAAGAVVGVKAEKADGSKITVNAPAVILATGGYAHNEEMLAKYNDFLPTNVYSGVPMTNVGDGLNMAVAVGAKNFDAPGLQLVYVSYDCYCGINEESGLIVSEDGDRVVDEWTYQSHVAQALADADSTCGYYITASKDGKCVEPYPTLAGGIQIESVPHAATIEELAAQIGMDGAALKATVDRYNELCAKGSDDDFGKPAEYMIPVEGDTYYAFRMTPGSSVTFGGLEIDTGAHVLDTNDQPIPGLYAAGEVAFTGLFDAEYPCCGMAIGSAVYYGRVAAQNAVTGE</sequence>
<dbReference type="InterPro" id="IPR007329">
    <property type="entry name" value="FMN-bd"/>
</dbReference>
<dbReference type="SUPFAM" id="SSF51905">
    <property type="entry name" value="FAD/NAD(P)-binding domain"/>
    <property type="match status" value="1"/>
</dbReference>
<dbReference type="GO" id="GO:0016020">
    <property type="term" value="C:membrane"/>
    <property type="evidence" value="ECO:0007669"/>
    <property type="project" value="InterPro"/>
</dbReference>
<evidence type="ECO:0000256" key="6">
    <source>
        <dbReference type="ARBA" id="ARBA00022827"/>
    </source>
</evidence>
<dbReference type="GO" id="GO:0008202">
    <property type="term" value="P:steroid metabolic process"/>
    <property type="evidence" value="ECO:0007669"/>
    <property type="project" value="UniProtKB-ARBA"/>
</dbReference>
<dbReference type="InterPro" id="IPR036188">
    <property type="entry name" value="FAD/NAD-bd_sf"/>
</dbReference>
<dbReference type="PANTHER" id="PTHR43400:SF10">
    <property type="entry name" value="3-OXOSTEROID 1-DEHYDROGENASE"/>
    <property type="match status" value="1"/>
</dbReference>
<feature type="domain" description="FMN-binding" evidence="10">
    <location>
        <begin position="55"/>
        <end position="129"/>
    </location>
</feature>
<dbReference type="SMART" id="SM00900">
    <property type="entry name" value="FMN_bind"/>
    <property type="match status" value="2"/>
</dbReference>
<evidence type="ECO:0000256" key="1">
    <source>
        <dbReference type="ARBA" id="ARBA00001917"/>
    </source>
</evidence>
<evidence type="ECO:0000256" key="3">
    <source>
        <dbReference type="ARBA" id="ARBA00013137"/>
    </source>
</evidence>
<comment type="cofactor">
    <cofactor evidence="1">
        <name>FMN</name>
        <dbReference type="ChEBI" id="CHEBI:58210"/>
    </cofactor>
</comment>
<reference evidence="11" key="1">
    <citation type="submission" date="2020-08" db="EMBL/GenBank/DDBJ databases">
        <title>Genome public.</title>
        <authorList>
            <person name="Liu C."/>
            <person name="Sun Q."/>
        </authorList>
    </citation>
    <scope>NUCLEOTIDE SEQUENCE</scope>
    <source>
        <strain evidence="11">NSJ-52</strain>
    </source>
</reference>
<dbReference type="PANTHER" id="PTHR43400">
    <property type="entry name" value="FUMARATE REDUCTASE"/>
    <property type="match status" value="1"/>
</dbReference>
<dbReference type="GO" id="GO:0010181">
    <property type="term" value="F:FMN binding"/>
    <property type="evidence" value="ECO:0007669"/>
    <property type="project" value="InterPro"/>
</dbReference>
<evidence type="ECO:0000256" key="7">
    <source>
        <dbReference type="ARBA" id="ARBA00023002"/>
    </source>
</evidence>
<evidence type="ECO:0000259" key="10">
    <source>
        <dbReference type="SMART" id="SM00900"/>
    </source>
</evidence>
<organism evidence="11 12">
    <name type="scientific">Lawsonibacter faecis</name>
    <dbReference type="NCBI Taxonomy" id="2763052"/>
    <lineage>
        <taxon>Bacteria</taxon>
        <taxon>Bacillati</taxon>
        <taxon>Bacillota</taxon>
        <taxon>Clostridia</taxon>
        <taxon>Eubacteriales</taxon>
        <taxon>Oscillospiraceae</taxon>
        <taxon>Lawsonibacter</taxon>
    </lineage>
</organism>
<dbReference type="Proteomes" id="UP000607645">
    <property type="component" value="Unassembled WGS sequence"/>
</dbReference>
<keyword evidence="6" id="KW-0274">FAD</keyword>
<protein>
    <recommendedName>
        <fullName evidence="4">Urocanate reductase</fullName>
        <ecNumber evidence="3">1.3.99.33</ecNumber>
    </recommendedName>
</protein>
<evidence type="ECO:0000313" key="12">
    <source>
        <dbReference type="Proteomes" id="UP000607645"/>
    </source>
</evidence>
<dbReference type="Pfam" id="PF04205">
    <property type="entry name" value="FMN_bind"/>
    <property type="match status" value="2"/>
</dbReference>
<dbReference type="SUPFAM" id="SSF56425">
    <property type="entry name" value="Succinate dehydrogenase/fumarate reductase flavoprotein, catalytic domain"/>
    <property type="match status" value="1"/>
</dbReference>
<dbReference type="Gene3D" id="3.90.1010.20">
    <property type="match status" value="2"/>
</dbReference>
<evidence type="ECO:0000256" key="4">
    <source>
        <dbReference type="ARBA" id="ARBA00015872"/>
    </source>
</evidence>
<feature type="domain" description="FMN-binding" evidence="10">
    <location>
        <begin position="151"/>
        <end position="229"/>
    </location>
</feature>